<dbReference type="Proteomes" id="UP000821845">
    <property type="component" value="Chromosome 5"/>
</dbReference>
<dbReference type="EMBL" id="CM023485">
    <property type="protein sequence ID" value="KAH6930677.1"/>
    <property type="molecule type" value="Genomic_DNA"/>
</dbReference>
<comment type="caution">
    <text evidence="1">The sequence shown here is derived from an EMBL/GenBank/DDBJ whole genome shotgun (WGS) entry which is preliminary data.</text>
</comment>
<sequence length="198" mass="22367">MQEGRNESIERNTSTLDLAFGGRKEGRSGMLLHGTEEFTLLIMLRGSYLESCSPPSESLNDFDKLLNAVKKIARGQSVIVPGDFNAPHVACGYHVTHKKDNSVHDAAQQHSFTLWNYPQLPTRVGSSVSRDTSPDLTVSFGIRQVHWMRLDESPGSDHYILHLVIQHYKTPLKTDKAKITDWTAFRKHDIPDIQDIEE</sequence>
<organism evidence="1 2">
    <name type="scientific">Hyalomma asiaticum</name>
    <name type="common">Tick</name>
    <dbReference type="NCBI Taxonomy" id="266040"/>
    <lineage>
        <taxon>Eukaryota</taxon>
        <taxon>Metazoa</taxon>
        <taxon>Ecdysozoa</taxon>
        <taxon>Arthropoda</taxon>
        <taxon>Chelicerata</taxon>
        <taxon>Arachnida</taxon>
        <taxon>Acari</taxon>
        <taxon>Parasitiformes</taxon>
        <taxon>Ixodida</taxon>
        <taxon>Ixodoidea</taxon>
        <taxon>Ixodidae</taxon>
        <taxon>Hyalomminae</taxon>
        <taxon>Hyalomma</taxon>
    </lineage>
</organism>
<evidence type="ECO:0000313" key="1">
    <source>
        <dbReference type="EMBL" id="KAH6930677.1"/>
    </source>
</evidence>
<accession>A0ACB7S668</accession>
<gene>
    <name evidence="1" type="ORF">HPB50_017078</name>
</gene>
<keyword evidence="2" id="KW-1185">Reference proteome</keyword>
<proteinExistence type="predicted"/>
<evidence type="ECO:0000313" key="2">
    <source>
        <dbReference type="Proteomes" id="UP000821845"/>
    </source>
</evidence>
<name>A0ACB7S668_HYAAI</name>
<reference evidence="1" key="1">
    <citation type="submission" date="2020-05" db="EMBL/GenBank/DDBJ databases">
        <title>Large-scale comparative analyses of tick genomes elucidate their genetic diversity and vector capacities.</title>
        <authorList>
            <person name="Jia N."/>
            <person name="Wang J."/>
            <person name="Shi W."/>
            <person name="Du L."/>
            <person name="Sun Y."/>
            <person name="Zhan W."/>
            <person name="Jiang J."/>
            <person name="Wang Q."/>
            <person name="Zhang B."/>
            <person name="Ji P."/>
            <person name="Sakyi L.B."/>
            <person name="Cui X."/>
            <person name="Yuan T."/>
            <person name="Jiang B."/>
            <person name="Yang W."/>
            <person name="Lam T.T.-Y."/>
            <person name="Chang Q."/>
            <person name="Ding S."/>
            <person name="Wang X."/>
            <person name="Zhu J."/>
            <person name="Ruan X."/>
            <person name="Zhao L."/>
            <person name="Wei J."/>
            <person name="Que T."/>
            <person name="Du C."/>
            <person name="Cheng J."/>
            <person name="Dai P."/>
            <person name="Han X."/>
            <person name="Huang E."/>
            <person name="Gao Y."/>
            <person name="Liu J."/>
            <person name="Shao H."/>
            <person name="Ye R."/>
            <person name="Li L."/>
            <person name="Wei W."/>
            <person name="Wang X."/>
            <person name="Wang C."/>
            <person name="Yang T."/>
            <person name="Huo Q."/>
            <person name="Li W."/>
            <person name="Guo W."/>
            <person name="Chen H."/>
            <person name="Zhou L."/>
            <person name="Ni X."/>
            <person name="Tian J."/>
            <person name="Zhou Y."/>
            <person name="Sheng Y."/>
            <person name="Liu T."/>
            <person name="Pan Y."/>
            <person name="Xia L."/>
            <person name="Li J."/>
            <person name="Zhao F."/>
            <person name="Cao W."/>
        </authorList>
    </citation>
    <scope>NUCLEOTIDE SEQUENCE</scope>
    <source>
        <strain evidence="1">Hyas-2018</strain>
    </source>
</reference>
<protein>
    <submittedName>
        <fullName evidence="1">Uncharacterized protein</fullName>
    </submittedName>
</protein>